<name>A0A9P6PVS6_9FUNG</name>
<dbReference type="GO" id="GO:0036286">
    <property type="term" value="C:eisosome filament"/>
    <property type="evidence" value="ECO:0007669"/>
    <property type="project" value="TreeGrafter"/>
</dbReference>
<organism evidence="1 2">
    <name type="scientific">Mortierella polycephala</name>
    <dbReference type="NCBI Taxonomy" id="41804"/>
    <lineage>
        <taxon>Eukaryota</taxon>
        <taxon>Fungi</taxon>
        <taxon>Fungi incertae sedis</taxon>
        <taxon>Mucoromycota</taxon>
        <taxon>Mortierellomycotina</taxon>
        <taxon>Mortierellomycetes</taxon>
        <taxon>Mortierellales</taxon>
        <taxon>Mortierellaceae</taxon>
        <taxon>Mortierella</taxon>
    </lineage>
</organism>
<evidence type="ECO:0000313" key="1">
    <source>
        <dbReference type="EMBL" id="KAG0253544.1"/>
    </source>
</evidence>
<dbReference type="PANTHER" id="PTHR31962">
    <property type="entry name" value="SPHINGOLIPID LONG CHAIN BASE-RESPONSIVE PROTEIN PIL1"/>
    <property type="match status" value="1"/>
</dbReference>
<comment type="caution">
    <text evidence="1">The sequence shown here is derived from an EMBL/GenBank/DDBJ whole genome shotgun (WGS) entry which is preliminary data.</text>
</comment>
<dbReference type="Pfam" id="PF13805">
    <property type="entry name" value="Pil1"/>
    <property type="match status" value="1"/>
</dbReference>
<dbReference type="GO" id="GO:0070941">
    <property type="term" value="P:eisosome assembly"/>
    <property type="evidence" value="ECO:0007669"/>
    <property type="project" value="TreeGrafter"/>
</dbReference>
<reference evidence="1" key="1">
    <citation type="journal article" date="2020" name="Fungal Divers.">
        <title>Resolving the Mortierellaceae phylogeny through synthesis of multi-gene phylogenetics and phylogenomics.</title>
        <authorList>
            <person name="Vandepol N."/>
            <person name="Liber J."/>
            <person name="Desiro A."/>
            <person name="Na H."/>
            <person name="Kennedy M."/>
            <person name="Barry K."/>
            <person name="Grigoriev I.V."/>
            <person name="Miller A.N."/>
            <person name="O'Donnell K."/>
            <person name="Stajich J.E."/>
            <person name="Bonito G."/>
        </authorList>
    </citation>
    <scope>NUCLEOTIDE SEQUENCE</scope>
    <source>
        <strain evidence="1">KOD948</strain>
    </source>
</reference>
<dbReference type="InterPro" id="IPR027267">
    <property type="entry name" value="AH/BAR_dom_sf"/>
</dbReference>
<dbReference type="EMBL" id="JAAAJA010000453">
    <property type="protein sequence ID" value="KAG0253544.1"/>
    <property type="molecule type" value="Genomic_DNA"/>
</dbReference>
<dbReference type="PANTHER" id="PTHR31962:SF1">
    <property type="entry name" value="SPHINGOLIPID LONG CHAIN BASE-RESPONSIVE PROTEIN PIL1"/>
    <property type="match status" value="1"/>
</dbReference>
<dbReference type="Proteomes" id="UP000726737">
    <property type="component" value="Unassembled WGS sequence"/>
</dbReference>
<protein>
    <submittedName>
        <fullName evidence="1">Uncharacterized protein</fullName>
    </submittedName>
</protein>
<sequence length="309" mass="34483">MSHLIDPCLRATKIAHGIRRGIDNLSPLSGLVPELRILIQEQKNVLTSLKRTSFEKEEAAKHLALYAKTEGPDLSDTLSKLSILIQMTADLERTYANSLGESRGLFKEVRVAEDENYSIRKRKLDLEQKLSLDKSHLTSTSTLSLNKSGLGSDSGSGLELHPEIKMLRQETMNVQNDLEDLKRKKIKKATFQQLDALERMGKELIVIAHYGKEVMDQLDDTLTPAGTYAEDRYSKYDGTAKTAYSVKACLDTLKSWPAKEPTVQIAEMDLGDFPKDNKQAMDAMLQDLAMKSGSDWFDLQSPSASSTKS</sequence>
<proteinExistence type="predicted"/>
<dbReference type="GO" id="GO:0008289">
    <property type="term" value="F:lipid binding"/>
    <property type="evidence" value="ECO:0007669"/>
    <property type="project" value="TreeGrafter"/>
</dbReference>
<dbReference type="Gene3D" id="1.20.1270.60">
    <property type="entry name" value="Arfaptin homology (AH) domain/BAR domain"/>
    <property type="match status" value="1"/>
</dbReference>
<dbReference type="GO" id="GO:0006897">
    <property type="term" value="P:endocytosis"/>
    <property type="evidence" value="ECO:0007669"/>
    <property type="project" value="TreeGrafter"/>
</dbReference>
<dbReference type="InterPro" id="IPR028245">
    <property type="entry name" value="PIL1/LSP1"/>
</dbReference>
<gene>
    <name evidence="1" type="ORF">BG011_006312</name>
</gene>
<dbReference type="GO" id="GO:0005886">
    <property type="term" value="C:plasma membrane"/>
    <property type="evidence" value="ECO:0007669"/>
    <property type="project" value="TreeGrafter"/>
</dbReference>
<dbReference type="OrthoDB" id="5599269at2759"/>
<evidence type="ECO:0000313" key="2">
    <source>
        <dbReference type="Proteomes" id="UP000726737"/>
    </source>
</evidence>
<keyword evidence="2" id="KW-1185">Reference proteome</keyword>
<dbReference type="AlphaFoldDB" id="A0A9P6PVS6"/>
<accession>A0A9P6PVS6</accession>